<dbReference type="Proteomes" id="UP001187531">
    <property type="component" value="Unassembled WGS sequence"/>
</dbReference>
<feature type="region of interest" description="Disordered" evidence="1">
    <location>
        <begin position="1"/>
        <end position="22"/>
    </location>
</feature>
<dbReference type="EMBL" id="JAVRJZ010000021">
    <property type="protein sequence ID" value="KAK2704920.1"/>
    <property type="molecule type" value="Genomic_DNA"/>
</dbReference>
<reference evidence="2" key="1">
    <citation type="submission" date="2023-07" db="EMBL/GenBank/DDBJ databases">
        <title>Chromosome-level genome assembly of Artemia franciscana.</title>
        <authorList>
            <person name="Jo E."/>
        </authorList>
    </citation>
    <scope>NUCLEOTIDE SEQUENCE</scope>
    <source>
        <tissue evidence="2">Whole body</tissue>
    </source>
</reference>
<feature type="non-terminal residue" evidence="2">
    <location>
        <position position="77"/>
    </location>
</feature>
<comment type="caution">
    <text evidence="2">The sequence shown here is derived from an EMBL/GenBank/DDBJ whole genome shotgun (WGS) entry which is preliminary data.</text>
</comment>
<sequence>MSIQDMTTKPTLPKRPADPQLDKDSNLVSKLLAATPLYLYHGSVVPPGFFSGMLRQLSSSLAANEQKNSYGLTAEHS</sequence>
<feature type="compositionally biased region" description="Polar residues" evidence="1">
    <location>
        <begin position="1"/>
        <end position="10"/>
    </location>
</feature>
<organism evidence="2 3">
    <name type="scientific">Artemia franciscana</name>
    <name type="common">Brine shrimp</name>
    <name type="synonym">Artemia sanfranciscana</name>
    <dbReference type="NCBI Taxonomy" id="6661"/>
    <lineage>
        <taxon>Eukaryota</taxon>
        <taxon>Metazoa</taxon>
        <taxon>Ecdysozoa</taxon>
        <taxon>Arthropoda</taxon>
        <taxon>Crustacea</taxon>
        <taxon>Branchiopoda</taxon>
        <taxon>Anostraca</taxon>
        <taxon>Artemiidae</taxon>
        <taxon>Artemia</taxon>
    </lineage>
</organism>
<protein>
    <submittedName>
        <fullName evidence="2">Uncharacterized protein</fullName>
    </submittedName>
</protein>
<evidence type="ECO:0000313" key="3">
    <source>
        <dbReference type="Proteomes" id="UP001187531"/>
    </source>
</evidence>
<accession>A0AA88H4X5</accession>
<gene>
    <name evidence="2" type="ORF">QYM36_017087</name>
</gene>
<evidence type="ECO:0000313" key="2">
    <source>
        <dbReference type="EMBL" id="KAK2704920.1"/>
    </source>
</evidence>
<proteinExistence type="predicted"/>
<keyword evidence="3" id="KW-1185">Reference proteome</keyword>
<dbReference type="AlphaFoldDB" id="A0AA88H4X5"/>
<name>A0AA88H4X5_ARTSF</name>
<evidence type="ECO:0000256" key="1">
    <source>
        <dbReference type="SAM" id="MobiDB-lite"/>
    </source>
</evidence>